<organism evidence="1 2">
    <name type="scientific">Cichorium intybus</name>
    <name type="common">Chicory</name>
    <dbReference type="NCBI Taxonomy" id="13427"/>
    <lineage>
        <taxon>Eukaryota</taxon>
        <taxon>Viridiplantae</taxon>
        <taxon>Streptophyta</taxon>
        <taxon>Embryophyta</taxon>
        <taxon>Tracheophyta</taxon>
        <taxon>Spermatophyta</taxon>
        <taxon>Magnoliopsida</taxon>
        <taxon>eudicotyledons</taxon>
        <taxon>Gunneridae</taxon>
        <taxon>Pentapetalae</taxon>
        <taxon>asterids</taxon>
        <taxon>campanulids</taxon>
        <taxon>Asterales</taxon>
        <taxon>Asteraceae</taxon>
        <taxon>Cichorioideae</taxon>
        <taxon>Cichorieae</taxon>
        <taxon>Cichoriinae</taxon>
        <taxon>Cichorium</taxon>
    </lineage>
</organism>
<proteinExistence type="predicted"/>
<sequence>MDDGEYTATGVTVLTFLDQNHLPPSVELKQDYWLFLPMVTKIDNVSFLVTPPEEGDGSILIIRGNATHGCPKHFSNVCLTYDLCLLNRLDSLIAN</sequence>
<protein>
    <submittedName>
        <fullName evidence="1">Uncharacterized protein</fullName>
    </submittedName>
</protein>
<keyword evidence="2" id="KW-1185">Reference proteome</keyword>
<evidence type="ECO:0000313" key="1">
    <source>
        <dbReference type="EMBL" id="KAI3710557.1"/>
    </source>
</evidence>
<dbReference type="EMBL" id="CM042015">
    <property type="protein sequence ID" value="KAI3710557.1"/>
    <property type="molecule type" value="Genomic_DNA"/>
</dbReference>
<evidence type="ECO:0000313" key="2">
    <source>
        <dbReference type="Proteomes" id="UP001055811"/>
    </source>
</evidence>
<gene>
    <name evidence="1" type="ORF">L2E82_40340</name>
</gene>
<accession>A0ACB9AK31</accession>
<name>A0ACB9AK31_CICIN</name>
<comment type="caution">
    <text evidence="1">The sequence shown here is derived from an EMBL/GenBank/DDBJ whole genome shotgun (WGS) entry which is preliminary data.</text>
</comment>
<reference evidence="1 2" key="2">
    <citation type="journal article" date="2022" name="Mol. Ecol. Resour.">
        <title>The genomes of chicory, endive, great burdock and yacon provide insights into Asteraceae paleo-polyploidization history and plant inulin production.</title>
        <authorList>
            <person name="Fan W."/>
            <person name="Wang S."/>
            <person name="Wang H."/>
            <person name="Wang A."/>
            <person name="Jiang F."/>
            <person name="Liu H."/>
            <person name="Zhao H."/>
            <person name="Xu D."/>
            <person name="Zhang Y."/>
        </authorList>
    </citation>
    <scope>NUCLEOTIDE SEQUENCE [LARGE SCALE GENOMIC DNA]</scope>
    <source>
        <strain evidence="2">cv. Punajuju</strain>
        <tissue evidence="1">Leaves</tissue>
    </source>
</reference>
<reference evidence="2" key="1">
    <citation type="journal article" date="2022" name="Mol. Ecol. Resour.">
        <title>The genomes of chicory, endive, great burdock and yacon provide insights into Asteraceae palaeo-polyploidization history and plant inulin production.</title>
        <authorList>
            <person name="Fan W."/>
            <person name="Wang S."/>
            <person name="Wang H."/>
            <person name="Wang A."/>
            <person name="Jiang F."/>
            <person name="Liu H."/>
            <person name="Zhao H."/>
            <person name="Xu D."/>
            <person name="Zhang Y."/>
        </authorList>
    </citation>
    <scope>NUCLEOTIDE SEQUENCE [LARGE SCALE GENOMIC DNA]</scope>
    <source>
        <strain evidence="2">cv. Punajuju</strain>
    </source>
</reference>
<dbReference type="Proteomes" id="UP001055811">
    <property type="component" value="Linkage Group LG07"/>
</dbReference>